<evidence type="ECO:0000259" key="9">
    <source>
        <dbReference type="PROSITE" id="PS50067"/>
    </source>
</evidence>
<feature type="compositionally biased region" description="Polar residues" evidence="8">
    <location>
        <begin position="872"/>
        <end position="883"/>
    </location>
</feature>
<evidence type="ECO:0000256" key="8">
    <source>
        <dbReference type="SAM" id="MobiDB-lite"/>
    </source>
</evidence>
<dbReference type="Proteomes" id="UP000002630">
    <property type="component" value="Linkage Group LG08"/>
</dbReference>
<evidence type="ECO:0000256" key="6">
    <source>
        <dbReference type="ARBA" id="ARBA00068376"/>
    </source>
</evidence>
<dbReference type="PROSITE" id="PS50067">
    <property type="entry name" value="KINESIN_MOTOR_2"/>
    <property type="match status" value="1"/>
</dbReference>
<dbReference type="InterPro" id="IPR027640">
    <property type="entry name" value="Kinesin-like_fam"/>
</dbReference>
<dbReference type="EMBL" id="FN649733">
    <property type="protein sequence ID" value="CBN76895.1"/>
    <property type="molecule type" value="Genomic_DNA"/>
</dbReference>
<evidence type="ECO:0000256" key="2">
    <source>
        <dbReference type="ARBA" id="ARBA00022741"/>
    </source>
</evidence>
<keyword evidence="1" id="KW-0493">Microtubule</keyword>
<evidence type="ECO:0000256" key="4">
    <source>
        <dbReference type="ARBA" id="ARBA00023054"/>
    </source>
</evidence>
<dbReference type="GO" id="GO:0005874">
    <property type="term" value="C:microtubule"/>
    <property type="evidence" value="ECO:0007669"/>
    <property type="project" value="UniProtKB-KW"/>
</dbReference>
<dbReference type="OrthoDB" id="3176171at2759"/>
<feature type="compositionally biased region" description="Polar residues" evidence="8">
    <location>
        <begin position="891"/>
        <end position="901"/>
    </location>
</feature>
<dbReference type="SUPFAM" id="SSF52540">
    <property type="entry name" value="P-loop containing nucleoside triphosphate hydrolases"/>
    <property type="match status" value="1"/>
</dbReference>
<dbReference type="EMBL" id="FN648409">
    <property type="protein sequence ID" value="CBN76895.1"/>
    <property type="molecule type" value="Genomic_DNA"/>
</dbReference>
<name>D8LJ11_ECTSI</name>
<feature type="domain" description="Kinesin motor" evidence="9">
    <location>
        <begin position="1"/>
        <end position="306"/>
    </location>
</feature>
<dbReference type="InterPro" id="IPR027417">
    <property type="entry name" value="P-loop_NTPase"/>
</dbReference>
<dbReference type="InterPro" id="IPR019821">
    <property type="entry name" value="Kinesin_motor_CS"/>
</dbReference>
<organism evidence="10 11">
    <name type="scientific">Ectocarpus siliculosus</name>
    <name type="common">Brown alga</name>
    <name type="synonym">Conferva siliculosa</name>
    <dbReference type="NCBI Taxonomy" id="2880"/>
    <lineage>
        <taxon>Eukaryota</taxon>
        <taxon>Sar</taxon>
        <taxon>Stramenopiles</taxon>
        <taxon>Ochrophyta</taxon>
        <taxon>PX clade</taxon>
        <taxon>Phaeophyceae</taxon>
        <taxon>Ectocarpales</taxon>
        <taxon>Ectocarpaceae</taxon>
        <taxon>Ectocarpus</taxon>
    </lineage>
</organism>
<dbReference type="InterPro" id="IPR001752">
    <property type="entry name" value="Kinesin_motor_dom"/>
</dbReference>
<dbReference type="FunFam" id="3.40.850.10:FF:000056">
    <property type="entry name" value="Kinesin-like protein"/>
    <property type="match status" value="1"/>
</dbReference>
<evidence type="ECO:0000256" key="1">
    <source>
        <dbReference type="ARBA" id="ARBA00022701"/>
    </source>
</evidence>
<feature type="compositionally biased region" description="Gly residues" evidence="8">
    <location>
        <begin position="346"/>
        <end position="361"/>
    </location>
</feature>
<feature type="compositionally biased region" description="Basic and acidic residues" evidence="8">
    <location>
        <begin position="391"/>
        <end position="400"/>
    </location>
</feature>
<evidence type="ECO:0000256" key="5">
    <source>
        <dbReference type="ARBA" id="ARBA00023175"/>
    </source>
</evidence>
<dbReference type="InParanoid" id="D8LJ11"/>
<dbReference type="GO" id="GO:0007018">
    <property type="term" value="P:microtubule-based movement"/>
    <property type="evidence" value="ECO:0007669"/>
    <property type="project" value="InterPro"/>
</dbReference>
<evidence type="ECO:0000313" key="11">
    <source>
        <dbReference type="Proteomes" id="UP000002630"/>
    </source>
</evidence>
<feature type="region of interest" description="Disordered" evidence="8">
    <location>
        <begin position="380"/>
        <end position="426"/>
    </location>
</feature>
<feature type="region of interest" description="Disordered" evidence="8">
    <location>
        <begin position="344"/>
        <end position="366"/>
    </location>
</feature>
<dbReference type="Pfam" id="PF00225">
    <property type="entry name" value="Kinesin"/>
    <property type="match status" value="1"/>
</dbReference>
<dbReference type="AlphaFoldDB" id="D8LJ11"/>
<dbReference type="PANTHER" id="PTHR47968">
    <property type="entry name" value="CENTROMERE PROTEIN E"/>
    <property type="match status" value="1"/>
</dbReference>
<evidence type="ECO:0000313" key="10">
    <source>
        <dbReference type="EMBL" id="CBN76895.1"/>
    </source>
</evidence>
<comment type="similarity">
    <text evidence="7">Belongs to the TRAFAC class myosin-kinesin ATPase superfamily. Kinesin family.</text>
</comment>
<feature type="compositionally biased region" description="Low complexity" evidence="8">
    <location>
        <begin position="409"/>
        <end position="419"/>
    </location>
</feature>
<dbReference type="InterPro" id="IPR036961">
    <property type="entry name" value="Kinesin_motor_dom_sf"/>
</dbReference>
<keyword evidence="3 7" id="KW-0067">ATP-binding</keyword>
<dbReference type="Gene3D" id="3.40.850.10">
    <property type="entry name" value="Kinesin motor domain"/>
    <property type="match status" value="1"/>
</dbReference>
<keyword evidence="11" id="KW-1185">Reference proteome</keyword>
<dbReference type="PRINTS" id="PR00380">
    <property type="entry name" value="KINESINHEAVY"/>
</dbReference>
<dbReference type="PROSITE" id="PS00411">
    <property type="entry name" value="KINESIN_MOTOR_1"/>
    <property type="match status" value="1"/>
</dbReference>
<feature type="region of interest" description="Disordered" evidence="8">
    <location>
        <begin position="470"/>
        <end position="491"/>
    </location>
</feature>
<feature type="region of interest" description="Disordered" evidence="8">
    <location>
        <begin position="736"/>
        <end position="953"/>
    </location>
</feature>
<proteinExistence type="inferred from homology"/>
<dbReference type="GO" id="GO:0003777">
    <property type="term" value="F:microtubule motor activity"/>
    <property type="evidence" value="ECO:0007669"/>
    <property type="project" value="InterPro"/>
</dbReference>
<feature type="compositionally biased region" description="Basic and acidic residues" evidence="8">
    <location>
        <begin position="745"/>
        <end position="756"/>
    </location>
</feature>
<sequence>MFPPRSCAVRLFFVNSHDRYAFDYVFDATATQRAVYENTTKFLIQGVVDGYNATVFAYGCTGAGKTYTMIGNGQEGHQGIMVLTLQDLFKQQRRASEVQGRRYSVTVSFLEVYNENIRDLLNDTGEFLDLREDPIKGPTVSGLAEVEARTPEEIMDLLHQGNQSRTQQATRANAASSRSHAVLQVVVESRDKAPGTVATMHIGKLSLVDLAGSERAAATQNRGVRLVEGANINRSLLALGNCINALGERGNKGQFVPYRDSKLTRLLKDSLGGNCRTVMIANISGASSSFEETLNTLKYANRAKNIKTNATRNSLDVNHHISEYVNLIGSLRTEITRLKHQLVRGGRSGGGVGTGAGGDGVGSSRSEAMVFSPSLKASTNSLFAPADDEQQELRGSRGKEITGSSERASLLLSPSSSPSAKLTNDVGSVGGVDAGAGSMMEAVDGAAGSGTSSRNGIDLAMVAGVRDAPASSPPVSMADGEGAVVSSPQDRDFVEEVREKIVENFRERMQLRRSLIELEDQNVQNSIEVGKRQLSLVEWHGGRRLPQEAASDALRGLTRHGGWAEAVAEAAEAAAAGGRGDGSIISPPPPEVRVAWRECEQLCSAISKNNETKRKISRRLRNNGRQAERFKADLDGKITGEDRNQLMRLQYRIGKLELDNMELEQSRIVHESAMRGKDLTIEKLQLQLAVRDRTIALQQSVLKEHGLDNVGFPGSVGITDALDAFLPEGVVVGRTDSVGSTSFDDGDHGGDVHNGDDQDDGDDGDSGVLIPRCRNGRRGGWGSSSSDSEEDSRQNTAAKMNGGGAKKDGPAGIAVIESGNINPSSTQGGSASVSATDSAAGAEEDDKEKQEKSRHQKQQQQHQPRDRLEQMMETTLGRSTGQQWPKRRPSKTMSRTTRQTTHPPPPQPPLSSSSSLQPKPKYPQTRSRRRRVPSNTGGGGGGHLQGDHDDDSIEDGLVVSSIIPDAASCVAPFHGPLPVSLAFGCSSDGLLAVPAGDDAFAAKGSRARDERNLSLNDLAARLQQDQLA</sequence>
<feature type="compositionally biased region" description="Low complexity" evidence="8">
    <location>
        <begin position="910"/>
        <end position="919"/>
    </location>
</feature>
<accession>D8LJ11</accession>
<evidence type="ECO:0000256" key="3">
    <source>
        <dbReference type="ARBA" id="ARBA00022840"/>
    </source>
</evidence>
<dbReference type="eggNOG" id="KOG0242">
    <property type="taxonomic scope" value="Eukaryota"/>
</dbReference>
<keyword evidence="4" id="KW-0175">Coiled coil</keyword>
<gene>
    <name evidence="10" type="ORF">Esi_0023_0175</name>
</gene>
<dbReference type="GO" id="GO:0008017">
    <property type="term" value="F:microtubule binding"/>
    <property type="evidence" value="ECO:0007669"/>
    <property type="project" value="InterPro"/>
</dbReference>
<keyword evidence="2 7" id="KW-0547">Nucleotide-binding</keyword>
<feature type="compositionally biased region" description="Polar residues" evidence="8">
    <location>
        <begin position="819"/>
        <end position="837"/>
    </location>
</feature>
<reference evidence="10 11" key="1">
    <citation type="journal article" date="2010" name="Nature">
        <title>The Ectocarpus genome and the independent evolution of multicellularity in brown algae.</title>
        <authorList>
            <person name="Cock J.M."/>
            <person name="Sterck L."/>
            <person name="Rouze P."/>
            <person name="Scornet D."/>
            <person name="Allen A.E."/>
            <person name="Amoutzias G."/>
            <person name="Anthouard V."/>
            <person name="Artiguenave F."/>
            <person name="Aury J.M."/>
            <person name="Badger J.H."/>
            <person name="Beszteri B."/>
            <person name="Billiau K."/>
            <person name="Bonnet E."/>
            <person name="Bothwell J.H."/>
            <person name="Bowler C."/>
            <person name="Boyen C."/>
            <person name="Brownlee C."/>
            <person name="Carrano C.J."/>
            <person name="Charrier B."/>
            <person name="Cho G.Y."/>
            <person name="Coelho S.M."/>
            <person name="Collen J."/>
            <person name="Corre E."/>
            <person name="Da Silva C."/>
            <person name="Delage L."/>
            <person name="Delaroque N."/>
            <person name="Dittami S.M."/>
            <person name="Doulbeau S."/>
            <person name="Elias M."/>
            <person name="Farnham G."/>
            <person name="Gachon C.M."/>
            <person name="Gschloessl B."/>
            <person name="Heesch S."/>
            <person name="Jabbari K."/>
            <person name="Jubin C."/>
            <person name="Kawai H."/>
            <person name="Kimura K."/>
            <person name="Kloareg B."/>
            <person name="Kupper F.C."/>
            <person name="Lang D."/>
            <person name="Le Bail A."/>
            <person name="Leblanc C."/>
            <person name="Lerouge P."/>
            <person name="Lohr M."/>
            <person name="Lopez P.J."/>
            <person name="Martens C."/>
            <person name="Maumus F."/>
            <person name="Michel G."/>
            <person name="Miranda-Saavedra D."/>
            <person name="Morales J."/>
            <person name="Moreau H."/>
            <person name="Motomura T."/>
            <person name="Nagasato C."/>
            <person name="Napoli C.A."/>
            <person name="Nelson D.R."/>
            <person name="Nyvall-Collen P."/>
            <person name="Peters A.F."/>
            <person name="Pommier C."/>
            <person name="Potin P."/>
            <person name="Poulain J."/>
            <person name="Quesneville H."/>
            <person name="Read B."/>
            <person name="Rensing S.A."/>
            <person name="Ritter A."/>
            <person name="Rousvoal S."/>
            <person name="Samanta M."/>
            <person name="Samson G."/>
            <person name="Schroeder D.C."/>
            <person name="Segurens B."/>
            <person name="Strittmatter M."/>
            <person name="Tonon T."/>
            <person name="Tregear J.W."/>
            <person name="Valentin K."/>
            <person name="von Dassow P."/>
            <person name="Yamagishi T."/>
            <person name="Van de Peer Y."/>
            <person name="Wincker P."/>
        </authorList>
    </citation>
    <scope>NUCLEOTIDE SEQUENCE [LARGE SCALE GENOMIC DNA]</scope>
    <source>
        <strain evidence="11">Ec32 / CCAP1310/4</strain>
    </source>
</reference>
<feature type="binding site" evidence="7">
    <location>
        <begin position="59"/>
        <end position="66"/>
    </location>
    <ligand>
        <name>ATP</name>
        <dbReference type="ChEBI" id="CHEBI:30616"/>
    </ligand>
</feature>
<dbReference type="STRING" id="2880.D8LJ11"/>
<dbReference type="SMART" id="SM00129">
    <property type="entry name" value="KISc"/>
    <property type="match status" value="1"/>
</dbReference>
<evidence type="ECO:0000256" key="7">
    <source>
        <dbReference type="PROSITE-ProRule" id="PRU00283"/>
    </source>
</evidence>
<protein>
    <recommendedName>
        <fullName evidence="6">Kinesin-like protein KIN-8B</fullName>
    </recommendedName>
</protein>
<dbReference type="PANTHER" id="PTHR47968:SF13">
    <property type="entry name" value="KINESIN-LIKE PROTEIN KIF19 ISOFORM X1"/>
    <property type="match status" value="1"/>
</dbReference>
<keyword evidence="5 7" id="KW-0505">Motor protein</keyword>
<dbReference type="OMA" id="AMHIAEY"/>
<dbReference type="GO" id="GO:0005524">
    <property type="term" value="F:ATP binding"/>
    <property type="evidence" value="ECO:0007669"/>
    <property type="project" value="UniProtKB-UniRule"/>
</dbReference>